<dbReference type="PANTHER" id="PTHR43002">
    <property type="entry name" value="GLYCOGEN DEBRANCHING ENZYME"/>
    <property type="match status" value="1"/>
</dbReference>
<dbReference type="GO" id="GO:0004135">
    <property type="term" value="F:amylo-alpha-1,6-glucosidase activity"/>
    <property type="evidence" value="ECO:0007669"/>
    <property type="project" value="InterPro"/>
</dbReference>
<dbReference type="GO" id="GO:0005980">
    <property type="term" value="P:glycogen catabolic process"/>
    <property type="evidence" value="ECO:0007669"/>
    <property type="project" value="InterPro"/>
</dbReference>
<dbReference type="SUPFAM" id="SSF81296">
    <property type="entry name" value="E set domains"/>
    <property type="match status" value="1"/>
</dbReference>
<organism evidence="5 6">
    <name type="scientific">Mycolicibacterium insubricum</name>
    <dbReference type="NCBI Taxonomy" id="444597"/>
    <lineage>
        <taxon>Bacteria</taxon>
        <taxon>Bacillati</taxon>
        <taxon>Actinomycetota</taxon>
        <taxon>Actinomycetes</taxon>
        <taxon>Mycobacteriales</taxon>
        <taxon>Mycobacteriaceae</taxon>
        <taxon>Mycolicibacterium</taxon>
    </lineage>
</organism>
<dbReference type="InterPro" id="IPR013783">
    <property type="entry name" value="Ig-like_fold"/>
</dbReference>
<feature type="compositionally biased region" description="Polar residues" evidence="4">
    <location>
        <begin position="484"/>
        <end position="501"/>
    </location>
</feature>
<dbReference type="Pfam" id="PF21331">
    <property type="entry name" value="Isoamylase_C"/>
    <property type="match status" value="1"/>
</dbReference>
<dbReference type="AlphaFoldDB" id="A0A1X0DBW4"/>
<dbReference type="InterPro" id="IPR048644">
    <property type="entry name" value="Isoamylase_C"/>
</dbReference>
<evidence type="ECO:0000313" key="5">
    <source>
        <dbReference type="EMBL" id="ORA69894.1"/>
    </source>
</evidence>
<keyword evidence="3" id="KW-0326">Glycosidase</keyword>
<dbReference type="Pfam" id="PF02922">
    <property type="entry name" value="CBM_48"/>
    <property type="match status" value="1"/>
</dbReference>
<name>A0A1X0DBW4_9MYCO</name>
<dbReference type="CDD" id="cd02856">
    <property type="entry name" value="E_set_GDE_Isoamylase_N"/>
    <property type="match status" value="1"/>
</dbReference>
<dbReference type="Gene3D" id="2.60.40.10">
    <property type="entry name" value="Immunoglobulins"/>
    <property type="match status" value="1"/>
</dbReference>
<proteinExistence type="inferred from homology"/>
<dbReference type="InterPro" id="IPR004193">
    <property type="entry name" value="Glyco_hydro_13_N"/>
</dbReference>
<dbReference type="Gene3D" id="2.60.40.1180">
    <property type="entry name" value="Golgi alpha-mannosidase II"/>
    <property type="match status" value="1"/>
</dbReference>
<dbReference type="CDD" id="cd11326">
    <property type="entry name" value="AmyAc_Glg_debranch"/>
    <property type="match status" value="1"/>
</dbReference>
<dbReference type="Proteomes" id="UP000192801">
    <property type="component" value="Unassembled WGS sequence"/>
</dbReference>
<evidence type="ECO:0000256" key="1">
    <source>
        <dbReference type="ARBA" id="ARBA00008061"/>
    </source>
</evidence>
<dbReference type="SUPFAM" id="SSF51445">
    <property type="entry name" value="(Trans)glycosidases"/>
    <property type="match status" value="1"/>
</dbReference>
<dbReference type="InterPro" id="IPR017853">
    <property type="entry name" value="GH"/>
</dbReference>
<evidence type="ECO:0000256" key="3">
    <source>
        <dbReference type="ARBA" id="ARBA00023295"/>
    </source>
</evidence>
<dbReference type="InterPro" id="IPR044505">
    <property type="entry name" value="GlgX_Isoamylase_N_E_set"/>
</dbReference>
<dbReference type="SMART" id="SM00642">
    <property type="entry name" value="Aamy"/>
    <property type="match status" value="1"/>
</dbReference>
<keyword evidence="6" id="KW-1185">Reference proteome</keyword>
<comment type="similarity">
    <text evidence="1">Belongs to the glycosyl hydrolase 13 family.</text>
</comment>
<evidence type="ECO:0000313" key="6">
    <source>
        <dbReference type="Proteomes" id="UP000192801"/>
    </source>
</evidence>
<protein>
    <submittedName>
        <fullName evidence="5">Glycogen debranching enzyme GlgX</fullName>
    </submittedName>
</protein>
<feature type="region of interest" description="Disordered" evidence="4">
    <location>
        <begin position="482"/>
        <end position="502"/>
    </location>
</feature>
<keyword evidence="2" id="KW-0378">Hydrolase</keyword>
<evidence type="ECO:0000256" key="2">
    <source>
        <dbReference type="ARBA" id="ARBA00022801"/>
    </source>
</evidence>
<dbReference type="InterPro" id="IPR013780">
    <property type="entry name" value="Glyco_hydro_b"/>
</dbReference>
<dbReference type="OrthoDB" id="3236218at2"/>
<dbReference type="Gene3D" id="3.20.20.80">
    <property type="entry name" value="Glycosidases"/>
    <property type="match status" value="1"/>
</dbReference>
<dbReference type="SUPFAM" id="SSF51011">
    <property type="entry name" value="Glycosyl hydrolase domain"/>
    <property type="match status" value="1"/>
</dbReference>
<sequence>MPEQLAQNTTKTVSDGVYFPLGATVCADGVNFAVRSQAATAVYLLLFDSPDAPPTDVIELTRRDRDVWHVFVAGVRAGQLYGYKMSGDYNPAAGLRFNDAKLLLDPYAKAVSGKFRNVDNLLLAYDPEAPGRDLVPDARDNCAVVPKAIVVDDMFDWQGTASPDLDLAELIVYEVHVKGFTAHHSSGVAHPGTYLGFIEKIPHLKRLGVNAVELLPVHEHYVDDFLCDKGLTNYWGYNSIGFFAPESSYATGAAPGRQVDEFKTLVRELHRAGIKVILDVVYNHTGEGNQMGPTLAFRGIDNPSYYSLTGPAGAPQRYYMNYTGCGNSLRFDSPAVIRLVMDSLRYWVEVMGVDGFRFDLAAVLGRDDNGTFSPSGAFFDAAAQDPVLNRHRTILIAEPWDTGTYQLGNFPVDWSEWNGRFRDTVRRFGKGDGAQVADLASRMTGSADLYRDDGRSAYNSINFVTCHDGFTLRDLVSYNDKHNQANGENNQDGSNDNNSWNCGVEGDTDDPAVLALRRQQTKNFACYLLLASGTPMILGGDEFARTQGGNNNAYCQDNETSWFDWTLVDKHQDLVDFFAKLIAFTQRFPVLQQRKFFAGKDIYHDGIPDLTWFGPDLGTPDWNNPELRTLCYQLDAAEDRCNVGATRLYVILNADFQMRDITLPSLPDGSAWFRAIDTSLPAGQDFSSDGAEVPVEPAGHYLANPRSTVVLLAR</sequence>
<dbReference type="Pfam" id="PF00128">
    <property type="entry name" value="Alpha-amylase"/>
    <property type="match status" value="2"/>
</dbReference>
<dbReference type="InterPro" id="IPR011837">
    <property type="entry name" value="Glycogen_debranch_GlgX"/>
</dbReference>
<dbReference type="NCBIfam" id="TIGR02100">
    <property type="entry name" value="glgX_debranch"/>
    <property type="match status" value="1"/>
</dbReference>
<dbReference type="InterPro" id="IPR006047">
    <property type="entry name" value="GH13_cat_dom"/>
</dbReference>
<evidence type="ECO:0000256" key="4">
    <source>
        <dbReference type="SAM" id="MobiDB-lite"/>
    </source>
</evidence>
<dbReference type="InterPro" id="IPR014756">
    <property type="entry name" value="Ig_E-set"/>
</dbReference>
<dbReference type="STRING" id="444597.BST26_12295"/>
<comment type="caution">
    <text evidence="5">The sequence shown here is derived from an EMBL/GenBank/DDBJ whole genome shotgun (WGS) entry which is preliminary data.</text>
</comment>
<dbReference type="RefSeq" id="WP_083031306.1">
    <property type="nucleotide sequence ID" value="NZ_AP022618.1"/>
</dbReference>
<reference evidence="5 6" key="1">
    <citation type="submission" date="2016-12" db="EMBL/GenBank/DDBJ databases">
        <title>The new phylogeny of genus Mycobacterium.</title>
        <authorList>
            <person name="Tortoli E."/>
            <person name="Trovato A."/>
            <person name="Cirillo D.M."/>
        </authorList>
    </citation>
    <scope>NUCLEOTIDE SEQUENCE [LARGE SCALE GENOMIC DNA]</scope>
    <source>
        <strain evidence="5 6">DSM 45130</strain>
    </source>
</reference>
<dbReference type="EMBL" id="MVHS01000027">
    <property type="protein sequence ID" value="ORA69894.1"/>
    <property type="molecule type" value="Genomic_DNA"/>
</dbReference>
<gene>
    <name evidence="5" type="ORF">BST26_12295</name>
</gene>
<accession>A0A1X0DBW4</accession>